<name>A0A3A1UV40_9BACL</name>
<keyword evidence="2 6" id="KW-0812">Transmembrane</keyword>
<keyword evidence="5" id="KW-0175">Coiled coil</keyword>
<evidence type="ECO:0000256" key="2">
    <source>
        <dbReference type="ARBA" id="ARBA00022692"/>
    </source>
</evidence>
<organism evidence="8 9">
    <name type="scientific">Paenibacillus nanensis</name>
    <dbReference type="NCBI Taxonomy" id="393251"/>
    <lineage>
        <taxon>Bacteria</taxon>
        <taxon>Bacillati</taxon>
        <taxon>Bacillota</taxon>
        <taxon>Bacilli</taxon>
        <taxon>Bacillales</taxon>
        <taxon>Paenibacillaceae</taxon>
        <taxon>Paenibacillus</taxon>
    </lineage>
</organism>
<dbReference type="InterPro" id="IPR013525">
    <property type="entry name" value="ABC2_TM"/>
</dbReference>
<feature type="transmembrane region" description="Helical" evidence="6">
    <location>
        <begin position="559"/>
        <end position="579"/>
    </location>
</feature>
<accession>A0A3A1UV40</accession>
<evidence type="ECO:0000256" key="6">
    <source>
        <dbReference type="SAM" id="Phobius"/>
    </source>
</evidence>
<dbReference type="Pfam" id="PF12698">
    <property type="entry name" value="ABC2_membrane_3"/>
    <property type="match status" value="1"/>
</dbReference>
<reference evidence="8 9" key="1">
    <citation type="submission" date="2018-09" db="EMBL/GenBank/DDBJ databases">
        <title>Paenibacillus aracenensis nov. sp. isolated from a cave in southern Spain.</title>
        <authorList>
            <person name="Jurado V."/>
            <person name="Gutierrez-Patricio S."/>
            <person name="Gonzalez-Pimentel J.L."/>
            <person name="Miller A.Z."/>
            <person name="Laiz L."/>
            <person name="Saiz-Jimenez C."/>
        </authorList>
    </citation>
    <scope>NUCLEOTIDE SEQUENCE [LARGE SCALE GENOMIC DNA]</scope>
    <source>
        <strain evidence="8 9">DSM 22867</strain>
    </source>
</reference>
<keyword evidence="3 6" id="KW-1133">Transmembrane helix</keyword>
<dbReference type="InterPro" id="IPR017501">
    <property type="entry name" value="Phage_infect_YhgE_C"/>
</dbReference>
<feature type="coiled-coil region" evidence="5">
    <location>
        <begin position="442"/>
        <end position="476"/>
    </location>
</feature>
<dbReference type="OrthoDB" id="9811483at2"/>
<feature type="transmembrane region" description="Helical" evidence="6">
    <location>
        <begin position="622"/>
        <end position="645"/>
    </location>
</feature>
<proteinExistence type="predicted"/>
<feature type="transmembrane region" description="Helical" evidence="6">
    <location>
        <begin position="517"/>
        <end position="538"/>
    </location>
</feature>
<keyword evidence="4 6" id="KW-0472">Membrane</keyword>
<evidence type="ECO:0000256" key="4">
    <source>
        <dbReference type="ARBA" id="ARBA00023136"/>
    </source>
</evidence>
<dbReference type="EMBL" id="QXQA01000008">
    <property type="protein sequence ID" value="RIX52075.1"/>
    <property type="molecule type" value="Genomic_DNA"/>
</dbReference>
<gene>
    <name evidence="8" type="ORF">D3P08_13940</name>
</gene>
<dbReference type="PANTHER" id="PTHR43077">
    <property type="entry name" value="TRANSPORT PERMEASE YVFS-RELATED"/>
    <property type="match status" value="1"/>
</dbReference>
<dbReference type="InterPro" id="IPR051328">
    <property type="entry name" value="T7SS_ABC-Transporter"/>
</dbReference>
<dbReference type="PANTHER" id="PTHR43077:SF10">
    <property type="entry name" value="TRANSPORT PERMEASE PROTEIN"/>
    <property type="match status" value="1"/>
</dbReference>
<comment type="subcellular location">
    <subcellularLocation>
        <location evidence="1">Membrane</location>
        <topology evidence="1">Multi-pass membrane protein</topology>
    </subcellularLocation>
</comment>
<sequence length="716" mass="78629">MKKIGIIYAEDIRGMIRNWAALVIILGLAVLPSLYAWFNIEASWDPYGHTGGLKVAVVNKDKGATLRGTPLNVGNEIIASLKQNHAIGWVFTDEEQALRGVTRGKYYASITIQEDFSARIATVLSDNPQKAVLVYTVNEKINAIAPKITAQGASGILHEVDQQFNKTASDVIFRIFNELGIGLEENLPDILQIRNAVFKLEAFIPELNHAVDVMDRDTRAVNELIRKVQTDLPIVAELAQEGADFSSRMGQFLDRSSAVLDEAEPAIKLHLGLLRQTADATASLTDILLNESPDPAQTRATLARLSQRLTAASDTTGMLLSLFERVNQLAGGGLLLPVTEKLQQIDNRIAQQQALVTQIVDAIDQGAQPASELVNRLNQLARESSSAVGSMLDRYDDETAPRIRQAFDRVQQTVAKTQTLLSDANESIPDVERIVAHAGKVLEAGEQKVAGLKQALPEAEDKVRKLADRIRELEKAGSLEELIDLLKNNNVLLSDFFANPVILEENVLFPIPNYGSAMSPFFTTLSLWVGALLLVSLLSVEIHDPGHQFRGYQIYFGRYLSFLTIALLQSLFVTLGDIWLLKTYVVDKPWFIVFGLLLSTVFMLIVYTLVSVFGNVGKAMAIVLLVLQLAGSGGTFPIEVTPAFFQAIHPFLPFTYAISMMREAVGGIVWDTVRRDLLAIAAFAAAALVIGLALKNAINRLSARFVQKARESNLIH</sequence>
<dbReference type="Gene3D" id="3.40.1710.10">
    <property type="entry name" value="abc type-2 transporter like domain"/>
    <property type="match status" value="1"/>
</dbReference>
<dbReference type="RefSeq" id="WP_119600307.1">
    <property type="nucleotide sequence ID" value="NZ_QXQA01000008.1"/>
</dbReference>
<dbReference type="NCBIfam" id="TIGR03061">
    <property type="entry name" value="pip_yhgE_Nterm"/>
    <property type="match status" value="1"/>
</dbReference>
<dbReference type="GO" id="GO:0016020">
    <property type="term" value="C:membrane"/>
    <property type="evidence" value="ECO:0007669"/>
    <property type="project" value="UniProtKB-SubCell"/>
</dbReference>
<protein>
    <submittedName>
        <fullName evidence="8">YhgE/Pip domain-containing protein</fullName>
    </submittedName>
</protein>
<evidence type="ECO:0000256" key="3">
    <source>
        <dbReference type="ARBA" id="ARBA00022989"/>
    </source>
</evidence>
<dbReference type="NCBIfam" id="TIGR03062">
    <property type="entry name" value="pip_yhgE_Cterm"/>
    <property type="match status" value="1"/>
</dbReference>
<feature type="domain" description="ABC-2 type transporter transmembrane" evidence="7">
    <location>
        <begin position="550"/>
        <end position="692"/>
    </location>
</feature>
<dbReference type="AlphaFoldDB" id="A0A3A1UV40"/>
<dbReference type="Proteomes" id="UP000266482">
    <property type="component" value="Unassembled WGS sequence"/>
</dbReference>
<evidence type="ECO:0000313" key="9">
    <source>
        <dbReference type="Proteomes" id="UP000266482"/>
    </source>
</evidence>
<keyword evidence="9" id="KW-1185">Reference proteome</keyword>
<dbReference type="GO" id="GO:0140359">
    <property type="term" value="F:ABC-type transporter activity"/>
    <property type="evidence" value="ECO:0007669"/>
    <property type="project" value="InterPro"/>
</dbReference>
<evidence type="ECO:0000256" key="1">
    <source>
        <dbReference type="ARBA" id="ARBA00004141"/>
    </source>
</evidence>
<evidence type="ECO:0000256" key="5">
    <source>
        <dbReference type="SAM" id="Coils"/>
    </source>
</evidence>
<comment type="caution">
    <text evidence="8">The sequence shown here is derived from an EMBL/GenBank/DDBJ whole genome shotgun (WGS) entry which is preliminary data.</text>
</comment>
<evidence type="ECO:0000313" key="8">
    <source>
        <dbReference type="EMBL" id="RIX52075.1"/>
    </source>
</evidence>
<evidence type="ECO:0000259" key="7">
    <source>
        <dbReference type="Pfam" id="PF12698"/>
    </source>
</evidence>
<feature type="transmembrane region" description="Helical" evidence="6">
    <location>
        <begin position="20"/>
        <end position="38"/>
    </location>
</feature>
<feature type="transmembrane region" description="Helical" evidence="6">
    <location>
        <begin position="591"/>
        <end position="610"/>
    </location>
</feature>
<feature type="transmembrane region" description="Helical" evidence="6">
    <location>
        <begin position="677"/>
        <end position="694"/>
    </location>
</feature>
<dbReference type="InterPro" id="IPR017500">
    <property type="entry name" value="Phage_infect_YhgE_N"/>
</dbReference>